<comment type="similarity">
    <text evidence="1">Belongs to the LysR transcriptional regulatory family.</text>
</comment>
<dbReference type="Gene3D" id="1.10.10.10">
    <property type="entry name" value="Winged helix-like DNA-binding domain superfamily/Winged helix DNA-binding domain"/>
    <property type="match status" value="1"/>
</dbReference>
<evidence type="ECO:0000256" key="3">
    <source>
        <dbReference type="ARBA" id="ARBA00023125"/>
    </source>
</evidence>
<evidence type="ECO:0000256" key="2">
    <source>
        <dbReference type="ARBA" id="ARBA00023015"/>
    </source>
</evidence>
<dbReference type="PRINTS" id="PR00039">
    <property type="entry name" value="HTHLYSR"/>
</dbReference>
<dbReference type="RefSeq" id="WP_154947905.1">
    <property type="nucleotide sequence ID" value="NZ_CABVHB010000086.1"/>
</dbReference>
<dbReference type="Pfam" id="PF03466">
    <property type="entry name" value="LysR_substrate"/>
    <property type="match status" value="1"/>
</dbReference>
<evidence type="ECO:0000313" key="8">
    <source>
        <dbReference type="Proteomes" id="UP000344274"/>
    </source>
</evidence>
<organism evidence="7 8">
    <name type="scientific">Pseudomonas fluorescens</name>
    <dbReference type="NCBI Taxonomy" id="294"/>
    <lineage>
        <taxon>Bacteria</taxon>
        <taxon>Pseudomonadati</taxon>
        <taxon>Pseudomonadota</taxon>
        <taxon>Gammaproteobacteria</taxon>
        <taxon>Pseudomonadales</taxon>
        <taxon>Pseudomonadaceae</taxon>
        <taxon>Pseudomonas</taxon>
    </lineage>
</organism>
<proteinExistence type="inferred from homology"/>
<dbReference type="InterPro" id="IPR036388">
    <property type="entry name" value="WH-like_DNA-bd_sf"/>
</dbReference>
<dbReference type="Gene3D" id="3.40.190.290">
    <property type="match status" value="1"/>
</dbReference>
<dbReference type="AlphaFoldDB" id="A0A5E6XRB6"/>
<accession>A0A5E6XRB6</accession>
<feature type="domain" description="HTH lysR-type" evidence="5">
    <location>
        <begin position="13"/>
        <end position="71"/>
    </location>
</feature>
<keyword evidence="2" id="KW-0805">Transcription regulation</keyword>
<dbReference type="GO" id="GO:0005829">
    <property type="term" value="C:cytosol"/>
    <property type="evidence" value="ECO:0007669"/>
    <property type="project" value="TreeGrafter"/>
</dbReference>
<evidence type="ECO:0000256" key="4">
    <source>
        <dbReference type="ARBA" id="ARBA00023163"/>
    </source>
</evidence>
<protein>
    <submittedName>
        <fullName evidence="7">HTH-type transcriptional regulator GbpR</fullName>
    </submittedName>
</protein>
<gene>
    <name evidence="7" type="primary">gbpR_4</name>
    <name evidence="7" type="ORF">PS673_05569</name>
</gene>
<dbReference type="GO" id="GO:0003700">
    <property type="term" value="F:DNA-binding transcription factor activity"/>
    <property type="evidence" value="ECO:0007669"/>
    <property type="project" value="InterPro"/>
</dbReference>
<name>A0A5E6XRB6_PSEFL</name>
<feature type="domain" description="LysR substrate-binding" evidence="6">
    <location>
        <begin position="96"/>
        <end position="305"/>
    </location>
</feature>
<dbReference type="SUPFAM" id="SSF53850">
    <property type="entry name" value="Periplasmic binding protein-like II"/>
    <property type="match status" value="1"/>
</dbReference>
<dbReference type="EMBL" id="CABVHB010000086">
    <property type="protein sequence ID" value="VVN43740.1"/>
    <property type="molecule type" value="Genomic_DNA"/>
</dbReference>
<reference evidence="7 8" key="1">
    <citation type="submission" date="2019-09" db="EMBL/GenBank/DDBJ databases">
        <authorList>
            <person name="Chandra G."/>
            <person name="Truman W A."/>
        </authorList>
    </citation>
    <scope>NUCLEOTIDE SEQUENCE [LARGE SCALE GENOMIC DNA]</scope>
    <source>
        <strain evidence="7">PS673</strain>
    </source>
</reference>
<dbReference type="SUPFAM" id="SSF46785">
    <property type="entry name" value="Winged helix' DNA-binding domain"/>
    <property type="match status" value="1"/>
</dbReference>
<dbReference type="Proteomes" id="UP000344274">
    <property type="component" value="Unassembled WGS sequence"/>
</dbReference>
<dbReference type="InterPro" id="IPR036390">
    <property type="entry name" value="WH_DNA-bd_sf"/>
</dbReference>
<dbReference type="GO" id="GO:0003677">
    <property type="term" value="F:DNA binding"/>
    <property type="evidence" value="ECO:0007669"/>
    <property type="project" value="UniProtKB-KW"/>
</dbReference>
<dbReference type="InterPro" id="IPR000847">
    <property type="entry name" value="LysR_HTH_N"/>
</dbReference>
<dbReference type="InterPro" id="IPR005119">
    <property type="entry name" value="LysR_subst-bd"/>
</dbReference>
<evidence type="ECO:0000259" key="5">
    <source>
        <dbReference type="Pfam" id="PF00126"/>
    </source>
</evidence>
<dbReference type="PANTHER" id="PTHR30419">
    <property type="entry name" value="HTH-TYPE TRANSCRIPTIONAL REGULATOR YBHD"/>
    <property type="match status" value="1"/>
</dbReference>
<sequence>MGLDRLERWATVRHFRLAIALFEYGSVVHAARSLHLSQPTASKLLQDLEEAVGAQLYIRNRRGVTPTELGRAFVERSRMVLAQLDHVSQAIDALGKGHAGRVAIGSVLTGSSYLVPAAIARLWKKQPSVSIKIVDGVSGELIPRLISGELDFLIGRLSDVGSSAAVSQEALFSENAIVVARRGHPLVQQSKVQLEELAREAWILPPAETTLRKQFDSIFYRENVDPPCAAIETVSFFNILWLLKQTDLLGILPQSVVFDPAHSSSLVPLPALEPMILEQIGISRLAGTTLPPAASALVEALREVMHGTLDIRVDFRG</sequence>
<dbReference type="Pfam" id="PF00126">
    <property type="entry name" value="HTH_1"/>
    <property type="match status" value="1"/>
</dbReference>
<evidence type="ECO:0000259" key="6">
    <source>
        <dbReference type="Pfam" id="PF03466"/>
    </source>
</evidence>
<dbReference type="PANTHER" id="PTHR30419:SF8">
    <property type="entry name" value="NITROGEN ASSIMILATION TRANSCRIPTIONAL ACTIVATOR-RELATED"/>
    <property type="match status" value="1"/>
</dbReference>
<evidence type="ECO:0000313" key="7">
    <source>
        <dbReference type="EMBL" id="VVN43740.1"/>
    </source>
</evidence>
<keyword evidence="3" id="KW-0238">DNA-binding</keyword>
<evidence type="ECO:0000256" key="1">
    <source>
        <dbReference type="ARBA" id="ARBA00009437"/>
    </source>
</evidence>
<dbReference type="InterPro" id="IPR050950">
    <property type="entry name" value="HTH-type_LysR_regulators"/>
</dbReference>
<keyword evidence="4" id="KW-0804">Transcription</keyword>